<name>M1V7Q3_CYAM1</name>
<gene>
    <name evidence="2" type="ORF">CYME_CMI089C</name>
</gene>
<reference evidence="2 3" key="1">
    <citation type="journal article" date="2004" name="Nature">
        <title>Genome sequence of the ultrasmall unicellular red alga Cyanidioschyzon merolae 10D.</title>
        <authorList>
            <person name="Matsuzaki M."/>
            <person name="Misumi O."/>
            <person name="Shin-i T."/>
            <person name="Maruyama S."/>
            <person name="Takahara M."/>
            <person name="Miyagishima S."/>
            <person name="Mori T."/>
            <person name="Nishida K."/>
            <person name="Yagisawa F."/>
            <person name="Nishida K."/>
            <person name="Yoshida Y."/>
            <person name="Nishimura Y."/>
            <person name="Nakao S."/>
            <person name="Kobayashi T."/>
            <person name="Momoyama Y."/>
            <person name="Higashiyama T."/>
            <person name="Minoda A."/>
            <person name="Sano M."/>
            <person name="Nomoto H."/>
            <person name="Oishi K."/>
            <person name="Hayashi H."/>
            <person name="Ohta F."/>
            <person name="Nishizaka S."/>
            <person name="Haga S."/>
            <person name="Miura S."/>
            <person name="Morishita T."/>
            <person name="Kabeya Y."/>
            <person name="Terasawa K."/>
            <person name="Suzuki Y."/>
            <person name="Ishii Y."/>
            <person name="Asakawa S."/>
            <person name="Takano H."/>
            <person name="Ohta N."/>
            <person name="Kuroiwa H."/>
            <person name="Tanaka K."/>
            <person name="Shimizu N."/>
            <person name="Sugano S."/>
            <person name="Sato N."/>
            <person name="Nozaki H."/>
            <person name="Ogasawara N."/>
            <person name="Kohara Y."/>
            <person name="Kuroiwa T."/>
        </authorList>
    </citation>
    <scope>NUCLEOTIDE SEQUENCE [LARGE SCALE GENOMIC DNA]</scope>
    <source>
        <strain evidence="2 3">10D</strain>
    </source>
</reference>
<evidence type="ECO:0000313" key="2">
    <source>
        <dbReference type="EMBL" id="BAM79984.1"/>
    </source>
</evidence>
<proteinExistence type="predicted"/>
<feature type="compositionally biased region" description="Basic residues" evidence="1">
    <location>
        <begin position="74"/>
        <end position="90"/>
    </location>
</feature>
<dbReference type="EMBL" id="AP006491">
    <property type="protein sequence ID" value="BAM79984.1"/>
    <property type="molecule type" value="Genomic_DNA"/>
</dbReference>
<dbReference type="Proteomes" id="UP000007014">
    <property type="component" value="Chromosome 9"/>
</dbReference>
<dbReference type="KEGG" id="cme:CYME_CMI089C"/>
<dbReference type="RefSeq" id="XP_005536270.1">
    <property type="nucleotide sequence ID" value="XM_005536213.1"/>
</dbReference>
<keyword evidence="3" id="KW-1185">Reference proteome</keyword>
<accession>M1V7Q3</accession>
<reference evidence="2 3" key="2">
    <citation type="journal article" date="2007" name="BMC Biol.">
        <title>A 100%-complete sequence reveals unusually simple genomic features in the hot-spring red alga Cyanidioschyzon merolae.</title>
        <authorList>
            <person name="Nozaki H."/>
            <person name="Takano H."/>
            <person name="Misumi O."/>
            <person name="Terasawa K."/>
            <person name="Matsuzaki M."/>
            <person name="Maruyama S."/>
            <person name="Nishida K."/>
            <person name="Yagisawa F."/>
            <person name="Yoshida Y."/>
            <person name="Fujiwara T."/>
            <person name="Takio S."/>
            <person name="Tamura K."/>
            <person name="Chung S.J."/>
            <person name="Nakamura S."/>
            <person name="Kuroiwa H."/>
            <person name="Tanaka K."/>
            <person name="Sato N."/>
            <person name="Kuroiwa T."/>
        </authorList>
    </citation>
    <scope>NUCLEOTIDE SEQUENCE [LARGE SCALE GENOMIC DNA]</scope>
    <source>
        <strain evidence="2 3">10D</strain>
    </source>
</reference>
<feature type="region of interest" description="Disordered" evidence="1">
    <location>
        <begin position="40"/>
        <end position="135"/>
    </location>
</feature>
<sequence>MRYDSIGFASWNISGIASVLNYEISNYQYSNEELIQVEDSTIGKETQRDTEKETQRPHDPPRCKITRESSSGKSARKKTNKEKQKNRKKNAQTSPSRVIPRKSTPAGTQESRRQTQSPTHSAEDPKSRACKSVDQLAREFVDGNQKIATELGRLAPERNSCKP</sequence>
<protein>
    <submittedName>
        <fullName evidence="2">Uncharacterized protein</fullName>
    </submittedName>
</protein>
<dbReference type="HOGENOM" id="CLU_1629424_0_0_1"/>
<organism evidence="2 3">
    <name type="scientific">Cyanidioschyzon merolae (strain NIES-3377 / 10D)</name>
    <name type="common">Unicellular red alga</name>
    <dbReference type="NCBI Taxonomy" id="280699"/>
    <lineage>
        <taxon>Eukaryota</taxon>
        <taxon>Rhodophyta</taxon>
        <taxon>Bangiophyceae</taxon>
        <taxon>Cyanidiales</taxon>
        <taxon>Cyanidiaceae</taxon>
        <taxon>Cyanidioschyzon</taxon>
    </lineage>
</organism>
<dbReference type="GeneID" id="16993813"/>
<dbReference type="Gramene" id="CMI089CT">
    <property type="protein sequence ID" value="CMI089CT"/>
    <property type="gene ID" value="CMI089C"/>
</dbReference>
<evidence type="ECO:0000256" key="1">
    <source>
        <dbReference type="SAM" id="MobiDB-lite"/>
    </source>
</evidence>
<feature type="compositionally biased region" description="Basic and acidic residues" evidence="1">
    <location>
        <begin position="41"/>
        <end position="67"/>
    </location>
</feature>
<evidence type="ECO:0000313" key="3">
    <source>
        <dbReference type="Proteomes" id="UP000007014"/>
    </source>
</evidence>
<feature type="compositionally biased region" description="Polar residues" evidence="1">
    <location>
        <begin position="105"/>
        <end position="120"/>
    </location>
</feature>
<dbReference type="AlphaFoldDB" id="M1V7Q3"/>